<name>A0A7C1SWA8_9HYPH</name>
<evidence type="ECO:0000313" key="1">
    <source>
        <dbReference type="EMBL" id="HEB43702.1"/>
    </source>
</evidence>
<accession>A0A7C1SWA8</accession>
<protein>
    <submittedName>
        <fullName evidence="1">Head-tail adaptor protein</fullName>
    </submittedName>
</protein>
<reference evidence="1" key="1">
    <citation type="journal article" date="2020" name="mSystems">
        <title>Genome- and Community-Level Interaction Insights into Carbon Utilization and Element Cycling Functions of Hydrothermarchaeota in Hydrothermal Sediment.</title>
        <authorList>
            <person name="Zhou Z."/>
            <person name="Liu Y."/>
            <person name="Xu W."/>
            <person name="Pan J."/>
            <person name="Luo Z.H."/>
            <person name="Li M."/>
        </authorList>
    </citation>
    <scope>NUCLEOTIDE SEQUENCE [LARGE SCALE GENOMIC DNA]</scope>
    <source>
        <strain evidence="1">SpSt-243</strain>
    </source>
</reference>
<gene>
    <name evidence="1" type="ORF">ENP70_08390</name>
</gene>
<proteinExistence type="predicted"/>
<comment type="caution">
    <text evidence="1">The sequence shown here is derived from an EMBL/GenBank/DDBJ whole genome shotgun (WGS) entry which is preliminary data.</text>
</comment>
<organism evidence="1">
    <name type="scientific">Agrobacterium albertimagni</name>
    <dbReference type="NCBI Taxonomy" id="147266"/>
    <lineage>
        <taxon>Bacteria</taxon>
        <taxon>Pseudomonadati</taxon>
        <taxon>Pseudomonadota</taxon>
        <taxon>Alphaproteobacteria</taxon>
        <taxon>Hyphomicrobiales</taxon>
        <taxon>Rhizobiaceae</taxon>
        <taxon>Rhizobium/Agrobacterium group</taxon>
        <taxon>Agrobacterium</taxon>
    </lineage>
</organism>
<dbReference type="EMBL" id="DSKI01000434">
    <property type="protein sequence ID" value="HEB43702.1"/>
    <property type="molecule type" value="Genomic_DNA"/>
</dbReference>
<dbReference type="Pfam" id="PF05521">
    <property type="entry name" value="Phage_HCP"/>
    <property type="match status" value="1"/>
</dbReference>
<dbReference type="InterPro" id="IPR008767">
    <property type="entry name" value="Phage_SPP1_head-tail_adaptor"/>
</dbReference>
<dbReference type="AlphaFoldDB" id="A0A7C1SWA8"/>
<dbReference type="Gene3D" id="2.40.10.270">
    <property type="entry name" value="Bacteriophage SPP1 head-tail adaptor protein"/>
    <property type="match status" value="1"/>
</dbReference>
<dbReference type="InterPro" id="IPR038666">
    <property type="entry name" value="SSP1_head-tail_sf"/>
</dbReference>
<sequence length="111" mass="12096">MALLDIDAGRLTARLLLERPEAVEDGQGGAVTGFVELARVWALVEPRSFAEEEKGPGLVATVTHHVTVRSRGDLVAGQRFRKGARVFEILAVRDPDETGRFQLALCREVTG</sequence>
<dbReference type="NCBIfam" id="TIGR01563">
    <property type="entry name" value="gp16_SPP1"/>
    <property type="match status" value="1"/>
</dbReference>